<dbReference type="EMBL" id="JAEHOC010000027">
    <property type="protein sequence ID" value="KAG2430475.1"/>
    <property type="molecule type" value="Genomic_DNA"/>
</dbReference>
<sequence>MPRSSVRACATSSAGPGHAKPAIEVFRAVAATAAVAGPIMVIYVRVEKIERLLARVAKELAEVANELAERCTDALEAPGEAQCIGRH</sequence>
<evidence type="ECO:0000313" key="1">
    <source>
        <dbReference type="EMBL" id="KAG2430475.1"/>
    </source>
</evidence>
<reference evidence="1" key="1">
    <citation type="journal article" date="2020" name="bioRxiv">
        <title>Comparative genomics of Chlamydomonas.</title>
        <authorList>
            <person name="Craig R.J."/>
            <person name="Hasan A.R."/>
            <person name="Ness R.W."/>
            <person name="Keightley P.D."/>
        </authorList>
    </citation>
    <scope>NUCLEOTIDE SEQUENCE</scope>
    <source>
        <strain evidence="1">SAG 7.73</strain>
    </source>
</reference>
<evidence type="ECO:0000313" key="2">
    <source>
        <dbReference type="Proteomes" id="UP000650467"/>
    </source>
</evidence>
<keyword evidence="2" id="KW-1185">Reference proteome</keyword>
<organism evidence="1 2">
    <name type="scientific">Chlamydomonas incerta</name>
    <dbReference type="NCBI Taxonomy" id="51695"/>
    <lineage>
        <taxon>Eukaryota</taxon>
        <taxon>Viridiplantae</taxon>
        <taxon>Chlorophyta</taxon>
        <taxon>core chlorophytes</taxon>
        <taxon>Chlorophyceae</taxon>
        <taxon>CS clade</taxon>
        <taxon>Chlamydomonadales</taxon>
        <taxon>Chlamydomonadaceae</taxon>
        <taxon>Chlamydomonas</taxon>
    </lineage>
</organism>
<protein>
    <submittedName>
        <fullName evidence="1">Uncharacterized protein</fullName>
    </submittedName>
</protein>
<dbReference type="AlphaFoldDB" id="A0A835T211"/>
<accession>A0A835T211</accession>
<dbReference type="Proteomes" id="UP000650467">
    <property type="component" value="Unassembled WGS sequence"/>
</dbReference>
<comment type="caution">
    <text evidence="1">The sequence shown here is derived from an EMBL/GenBank/DDBJ whole genome shotgun (WGS) entry which is preliminary data.</text>
</comment>
<name>A0A835T211_CHLIN</name>
<gene>
    <name evidence="1" type="ORF">HXX76_009998</name>
</gene>
<proteinExistence type="predicted"/>